<name>A0A1G9XMH3_9ACTO</name>
<dbReference type="Gene3D" id="3.30.530.20">
    <property type="match status" value="1"/>
</dbReference>
<gene>
    <name evidence="1" type="ORF">SAMN04487766_11011</name>
</gene>
<evidence type="ECO:0000313" key="2">
    <source>
        <dbReference type="Proteomes" id="UP000199671"/>
    </source>
</evidence>
<dbReference type="InterPro" id="IPR023393">
    <property type="entry name" value="START-like_dom_sf"/>
</dbReference>
<dbReference type="OrthoDB" id="3266819at2"/>
<dbReference type="Pfam" id="PF10698">
    <property type="entry name" value="DUF2505"/>
    <property type="match status" value="1"/>
</dbReference>
<evidence type="ECO:0000313" key="1">
    <source>
        <dbReference type="EMBL" id="SDM98032.1"/>
    </source>
</evidence>
<reference evidence="1 2" key="1">
    <citation type="submission" date="2016-10" db="EMBL/GenBank/DDBJ databases">
        <authorList>
            <person name="de Groot N.N."/>
        </authorList>
    </citation>
    <scope>NUCLEOTIDE SEQUENCE [LARGE SCALE GENOMIC DNA]</scope>
    <source>
        <strain evidence="1 2">KPR-7B</strain>
    </source>
</reference>
<accession>A0A1G9XMH3</accession>
<dbReference type="Proteomes" id="UP000199671">
    <property type="component" value="Unassembled WGS sequence"/>
</dbReference>
<sequence length="166" mass="17262">MKKRVTITYPASPARVAAMLADPAYQRSRFERFSLEDASIDVAVRGRGFVATVSGSVPPSRLPAAAARFVRSAVSFGLTESWGEPAADGARAGSLDATAKGAPVKAGATMSMRPGADGDSTQVTIDLELSVSVPLVGRSVEEKVLAQTGRVVADEERRGAAWLATA</sequence>
<evidence type="ECO:0008006" key="3">
    <source>
        <dbReference type="Google" id="ProtNLM"/>
    </source>
</evidence>
<dbReference type="InterPro" id="IPR019639">
    <property type="entry name" value="DUF2505"/>
</dbReference>
<organism evidence="1 2">
    <name type="scientific">Actinomyces ruminicola</name>
    <dbReference type="NCBI Taxonomy" id="332524"/>
    <lineage>
        <taxon>Bacteria</taxon>
        <taxon>Bacillati</taxon>
        <taxon>Actinomycetota</taxon>
        <taxon>Actinomycetes</taxon>
        <taxon>Actinomycetales</taxon>
        <taxon>Actinomycetaceae</taxon>
        <taxon>Actinomyces</taxon>
    </lineage>
</organism>
<dbReference type="EMBL" id="FNHU01000010">
    <property type="protein sequence ID" value="SDM98032.1"/>
    <property type="molecule type" value="Genomic_DNA"/>
</dbReference>
<dbReference type="AlphaFoldDB" id="A0A1G9XMH3"/>
<dbReference type="RefSeq" id="WP_092611189.1">
    <property type="nucleotide sequence ID" value="NZ_FNHU01000010.1"/>
</dbReference>
<protein>
    <recommendedName>
        <fullName evidence="3">DUF2505 domain-containing protein</fullName>
    </recommendedName>
</protein>
<proteinExistence type="predicted"/>